<dbReference type="AlphaFoldDB" id="A0AA39JD67"/>
<dbReference type="Proteomes" id="UP001175226">
    <property type="component" value="Unassembled WGS sequence"/>
</dbReference>
<keyword evidence="2" id="KW-1185">Reference proteome</keyword>
<reference evidence="1" key="1">
    <citation type="submission" date="2023-06" db="EMBL/GenBank/DDBJ databases">
        <authorList>
            <consortium name="Lawrence Berkeley National Laboratory"/>
            <person name="Ahrendt S."/>
            <person name="Sahu N."/>
            <person name="Indic B."/>
            <person name="Wong-Bajracharya J."/>
            <person name="Merenyi Z."/>
            <person name="Ke H.-M."/>
            <person name="Monk M."/>
            <person name="Kocsube S."/>
            <person name="Drula E."/>
            <person name="Lipzen A."/>
            <person name="Balint B."/>
            <person name="Henrissat B."/>
            <person name="Andreopoulos B."/>
            <person name="Martin F.M."/>
            <person name="Harder C.B."/>
            <person name="Rigling D."/>
            <person name="Ford K.L."/>
            <person name="Foster G.D."/>
            <person name="Pangilinan J."/>
            <person name="Papanicolaou A."/>
            <person name="Barry K."/>
            <person name="LaButti K."/>
            <person name="Viragh M."/>
            <person name="Koriabine M."/>
            <person name="Yan M."/>
            <person name="Riley R."/>
            <person name="Champramary S."/>
            <person name="Plett K.L."/>
            <person name="Tsai I.J."/>
            <person name="Slot J."/>
            <person name="Sipos G."/>
            <person name="Plett J."/>
            <person name="Nagy L.G."/>
            <person name="Grigoriev I.V."/>
        </authorList>
    </citation>
    <scope>NUCLEOTIDE SEQUENCE</scope>
    <source>
        <strain evidence="1">FPL87.14</strain>
    </source>
</reference>
<dbReference type="EMBL" id="JAUEPT010000037">
    <property type="protein sequence ID" value="KAK0439631.1"/>
    <property type="molecule type" value="Genomic_DNA"/>
</dbReference>
<protein>
    <submittedName>
        <fullName evidence="1">Uncharacterized protein</fullName>
    </submittedName>
</protein>
<proteinExistence type="predicted"/>
<sequence>MTSTITAAPAAFVPSPPEYLVEEVHANPARIFHACHNNTPYTLFANRLIASSIPALSYALMNLAERLVQVLRYTSHFISSIIPQMMAMASAIGVAESQGGISLSSLPPRCNPLNMLQAQLADVISDSASSWDWAAPDRYRAFNTNITIHRRLRTMATHIVAIGTIPRGGFPHPAISLAQCLVWFTTAHAIGGHIEVTNASLQTIVSRTCSNLAVAVLHVQMITLEARQWINSLAHDDQVKAKIEKHMTDEEYALIDKNTLTYIMQTAQGLLGTLSTD</sequence>
<gene>
    <name evidence="1" type="ORF">EV421DRAFT_1905921</name>
</gene>
<organism evidence="1 2">
    <name type="scientific">Armillaria borealis</name>
    <dbReference type="NCBI Taxonomy" id="47425"/>
    <lineage>
        <taxon>Eukaryota</taxon>
        <taxon>Fungi</taxon>
        <taxon>Dikarya</taxon>
        <taxon>Basidiomycota</taxon>
        <taxon>Agaricomycotina</taxon>
        <taxon>Agaricomycetes</taxon>
        <taxon>Agaricomycetidae</taxon>
        <taxon>Agaricales</taxon>
        <taxon>Marasmiineae</taxon>
        <taxon>Physalacriaceae</taxon>
        <taxon>Armillaria</taxon>
    </lineage>
</organism>
<accession>A0AA39JD67</accession>
<evidence type="ECO:0000313" key="1">
    <source>
        <dbReference type="EMBL" id="KAK0439631.1"/>
    </source>
</evidence>
<name>A0AA39JD67_9AGAR</name>
<evidence type="ECO:0000313" key="2">
    <source>
        <dbReference type="Proteomes" id="UP001175226"/>
    </source>
</evidence>
<comment type="caution">
    <text evidence="1">The sequence shown here is derived from an EMBL/GenBank/DDBJ whole genome shotgun (WGS) entry which is preliminary data.</text>
</comment>